<keyword evidence="1" id="KW-0472">Membrane</keyword>
<feature type="transmembrane region" description="Helical" evidence="1">
    <location>
        <begin position="122"/>
        <end position="142"/>
    </location>
</feature>
<keyword evidence="1" id="KW-1133">Transmembrane helix</keyword>
<proteinExistence type="predicted"/>
<keyword evidence="3" id="KW-1185">Reference proteome</keyword>
<name>A0A2Z2NX22_9GAMM</name>
<accession>A0A2Z2NX22</accession>
<protein>
    <submittedName>
        <fullName evidence="2">Uncharacterized protein</fullName>
    </submittedName>
</protein>
<reference evidence="2 3" key="1">
    <citation type="submission" date="2016-12" db="EMBL/GenBank/DDBJ databases">
        <authorList>
            <person name="Song W.-J."/>
            <person name="Kurnit D.M."/>
        </authorList>
    </citation>
    <scope>NUCLEOTIDE SEQUENCE [LARGE SCALE GENOMIC DNA]</scope>
    <source>
        <strain evidence="2 3">IMCC3135</strain>
    </source>
</reference>
<evidence type="ECO:0000313" key="2">
    <source>
        <dbReference type="EMBL" id="ASJ72287.1"/>
    </source>
</evidence>
<keyword evidence="1" id="KW-0812">Transmembrane</keyword>
<organism evidence="2 3">
    <name type="scientific">Granulosicoccus antarcticus IMCC3135</name>
    <dbReference type="NCBI Taxonomy" id="1192854"/>
    <lineage>
        <taxon>Bacteria</taxon>
        <taxon>Pseudomonadati</taxon>
        <taxon>Pseudomonadota</taxon>
        <taxon>Gammaproteobacteria</taxon>
        <taxon>Chromatiales</taxon>
        <taxon>Granulosicoccaceae</taxon>
        <taxon>Granulosicoccus</taxon>
    </lineage>
</organism>
<dbReference type="OrthoDB" id="6402269at2"/>
<dbReference type="AlphaFoldDB" id="A0A2Z2NX22"/>
<feature type="transmembrane region" description="Helical" evidence="1">
    <location>
        <begin position="43"/>
        <end position="62"/>
    </location>
</feature>
<dbReference type="EMBL" id="CP018632">
    <property type="protein sequence ID" value="ASJ72287.1"/>
    <property type="molecule type" value="Genomic_DNA"/>
</dbReference>
<dbReference type="Proteomes" id="UP000250079">
    <property type="component" value="Chromosome"/>
</dbReference>
<feature type="transmembrane region" description="Helical" evidence="1">
    <location>
        <begin position="12"/>
        <end position="31"/>
    </location>
</feature>
<sequence>MNLSDITIDWPRISGFVLAAVASCVAGWYGQPLVHGNAEASRIIVNVFSIMAGVLITIMTLLGEPSLYRGRNWRADAVRRSNVYRRLVRQKILFVLYLVTLVLVFLSSLFKGEYSSLAVLRYIEIAYLSCACMAFILSMNLPGRLTSLQLARFDEMVEARRKAEKPRKEEG</sequence>
<feature type="transmembrane region" description="Helical" evidence="1">
    <location>
        <begin position="92"/>
        <end position="110"/>
    </location>
</feature>
<gene>
    <name evidence="2" type="ORF">IMCC3135_10975</name>
</gene>
<dbReference type="KEGG" id="gai:IMCC3135_10975"/>
<evidence type="ECO:0000313" key="3">
    <source>
        <dbReference type="Proteomes" id="UP000250079"/>
    </source>
</evidence>
<evidence type="ECO:0000256" key="1">
    <source>
        <dbReference type="SAM" id="Phobius"/>
    </source>
</evidence>
<dbReference type="RefSeq" id="WP_088917610.1">
    <property type="nucleotide sequence ID" value="NZ_CP018632.1"/>
</dbReference>